<dbReference type="AlphaFoldDB" id="K7GFN4"/>
<dbReference type="GeneTree" id="ENSGT00940000157975"/>
<sequence length="672" mass="74431">MGTHWNGPGNAPWALQTRVHRAVDCTGRWQGTVPADLPADTQALSLDHNTIRTLTNASLLQYPHLETLSLRENRLELIEPGAFLSSRDLRNLSLADNALGTNYAVTAAALGSLPALRKLDLSGNHLTEDMVAAMLRNLSSLESLSVARNLIMRLDSSVFEHLGQLQELNLEKNYIYDIEGGTFEGLLGLQRLNLAYNYIPCIVEFGLTQLKTLNASNNVLEWFLSAEGEAVFELETLDLSHNKLLFFPLLPRQSKLHTLLLRDNEVSFYRHLPNATALLDVTVQFLVTEGNTTNITTLSLWEEVSSSNLSSLSFLDMSQNQLWYLPAGFLGRMTSLSHLKLNQNCLETLHIQDREPLGELTDLDLSHNRLGDLQLGLGPLPSLRALNLSANRLRSVPPHTFAHTWITTVDLSHNPLQLCPQQASADGAEDPVCMDLRNIASLRRLDLAGCGLEVVPSRAFSGTPLTHLDLSNNQGALARGPQPLRAIALMLQVLSLRNTGLPPSGEDIDFSGFQNLLSLDLSDNSLTSFPESLSGLSLQTLDLRGNRLPSLPLHALQKQLGRCLSVLYLSQNPFDCCTLEWWDFLHQLRTVNVVDRGQVTCNSSSTLIGAERLPASILQRCRWKTVNMALLYLVLTLPACLTLLVALAVIFLTFKHKLLQLVKSQYRVSSPY</sequence>
<dbReference type="FunFam" id="3.80.10.10:FF:000770">
    <property type="entry name" value="Uncharacterized protein"/>
    <property type="match status" value="1"/>
</dbReference>
<keyword evidence="7" id="KW-1185">Reference proteome</keyword>
<dbReference type="SUPFAM" id="SSF52058">
    <property type="entry name" value="L domain-like"/>
    <property type="match status" value="2"/>
</dbReference>
<dbReference type="Proteomes" id="UP000007267">
    <property type="component" value="Unassembled WGS sequence"/>
</dbReference>
<protein>
    <submittedName>
        <fullName evidence="6">Negative regulator of reactive oxygen species</fullName>
    </submittedName>
</protein>
<dbReference type="SMART" id="SM00369">
    <property type="entry name" value="LRR_TYP"/>
    <property type="match status" value="13"/>
</dbReference>
<dbReference type="PRINTS" id="PR00019">
    <property type="entry name" value="LEURICHRPT"/>
</dbReference>
<keyword evidence="5" id="KW-0812">Transmembrane</keyword>
<dbReference type="InterPro" id="IPR032675">
    <property type="entry name" value="LRR_dom_sf"/>
</dbReference>
<keyword evidence="1" id="KW-0433">Leucine-rich repeat</keyword>
<accession>K7GFN4</accession>
<dbReference type="InterPro" id="IPR001611">
    <property type="entry name" value="Leu-rich_rpt"/>
</dbReference>
<dbReference type="EMBL" id="AGCU01098986">
    <property type="status" value="NOT_ANNOTATED_CDS"/>
    <property type="molecule type" value="Genomic_DNA"/>
</dbReference>
<keyword evidence="5" id="KW-0472">Membrane</keyword>
<evidence type="ECO:0000256" key="5">
    <source>
        <dbReference type="SAM" id="Phobius"/>
    </source>
</evidence>
<feature type="transmembrane region" description="Helical" evidence="5">
    <location>
        <begin position="629"/>
        <end position="654"/>
    </location>
</feature>
<reference evidence="6" key="3">
    <citation type="submission" date="2025-08" db="UniProtKB">
        <authorList>
            <consortium name="Ensembl"/>
        </authorList>
    </citation>
    <scope>IDENTIFICATION</scope>
</reference>
<dbReference type="FunFam" id="3.80.10.10:FF:000684">
    <property type="entry name" value="Transforming growth factor beta activator LRRC33"/>
    <property type="match status" value="1"/>
</dbReference>
<dbReference type="PROSITE" id="PS51450">
    <property type="entry name" value="LRR"/>
    <property type="match status" value="6"/>
</dbReference>
<reference evidence="6" key="4">
    <citation type="submission" date="2025-09" db="UniProtKB">
        <authorList>
            <consortium name="Ensembl"/>
        </authorList>
    </citation>
    <scope>IDENTIFICATION</scope>
</reference>
<dbReference type="PANTHER" id="PTHR45712:SF22">
    <property type="entry name" value="INSULIN-LIKE GROWTH FACTOR-BINDING PROTEIN COMPLEX ACID LABILE SUBUNIT"/>
    <property type="match status" value="1"/>
</dbReference>
<dbReference type="Gene3D" id="3.80.10.10">
    <property type="entry name" value="Ribonuclease Inhibitor"/>
    <property type="match status" value="4"/>
</dbReference>
<evidence type="ECO:0000313" key="6">
    <source>
        <dbReference type="Ensembl" id="ENSPSIP00000019095.1"/>
    </source>
</evidence>
<dbReference type="EMBL" id="AGCU01098987">
    <property type="status" value="NOT_ANNOTATED_CDS"/>
    <property type="molecule type" value="Genomic_DNA"/>
</dbReference>
<dbReference type="Ensembl" id="ENSPSIT00000019183.1">
    <property type="protein sequence ID" value="ENSPSIP00000019095.1"/>
    <property type="gene ID" value="ENSPSIG00000016962.1"/>
</dbReference>
<evidence type="ECO:0000313" key="7">
    <source>
        <dbReference type="Proteomes" id="UP000007267"/>
    </source>
</evidence>
<dbReference type="PANTHER" id="PTHR45712">
    <property type="entry name" value="AGAP008170-PA"/>
    <property type="match status" value="1"/>
</dbReference>
<reference evidence="7" key="2">
    <citation type="journal article" date="2013" name="Nat. Genet.">
        <title>The draft genomes of soft-shell turtle and green sea turtle yield insights into the development and evolution of the turtle-specific body plan.</title>
        <authorList>
            <person name="Wang Z."/>
            <person name="Pascual-Anaya J."/>
            <person name="Zadissa A."/>
            <person name="Li W."/>
            <person name="Niimura Y."/>
            <person name="Huang Z."/>
            <person name="Li C."/>
            <person name="White S."/>
            <person name="Xiong Z."/>
            <person name="Fang D."/>
            <person name="Wang B."/>
            <person name="Ming Y."/>
            <person name="Chen Y."/>
            <person name="Zheng Y."/>
            <person name="Kuraku S."/>
            <person name="Pignatelli M."/>
            <person name="Herrero J."/>
            <person name="Beal K."/>
            <person name="Nozawa M."/>
            <person name="Li Q."/>
            <person name="Wang J."/>
            <person name="Zhang H."/>
            <person name="Yu L."/>
            <person name="Shigenobu S."/>
            <person name="Wang J."/>
            <person name="Liu J."/>
            <person name="Flicek P."/>
            <person name="Searle S."/>
            <person name="Wang J."/>
            <person name="Kuratani S."/>
            <person name="Yin Y."/>
            <person name="Aken B."/>
            <person name="Zhang G."/>
            <person name="Irie N."/>
        </authorList>
    </citation>
    <scope>NUCLEOTIDE SEQUENCE [LARGE SCALE GENOMIC DNA]</scope>
    <source>
        <strain evidence="7">Daiwa-1</strain>
    </source>
</reference>
<evidence type="ECO:0000256" key="4">
    <source>
        <dbReference type="ARBA" id="ARBA00023180"/>
    </source>
</evidence>
<evidence type="ECO:0000256" key="2">
    <source>
        <dbReference type="ARBA" id="ARBA00022729"/>
    </source>
</evidence>
<dbReference type="InterPro" id="IPR050333">
    <property type="entry name" value="SLRP"/>
</dbReference>
<organism evidence="6 7">
    <name type="scientific">Pelodiscus sinensis</name>
    <name type="common">Chinese softshell turtle</name>
    <name type="synonym">Trionyx sinensis</name>
    <dbReference type="NCBI Taxonomy" id="13735"/>
    <lineage>
        <taxon>Eukaryota</taxon>
        <taxon>Metazoa</taxon>
        <taxon>Chordata</taxon>
        <taxon>Craniata</taxon>
        <taxon>Vertebrata</taxon>
        <taxon>Euteleostomi</taxon>
        <taxon>Archelosauria</taxon>
        <taxon>Testudinata</taxon>
        <taxon>Testudines</taxon>
        <taxon>Cryptodira</taxon>
        <taxon>Trionychia</taxon>
        <taxon>Trionychidae</taxon>
        <taxon>Pelodiscus</taxon>
    </lineage>
</organism>
<keyword evidence="3" id="KW-0677">Repeat</keyword>
<dbReference type="InterPro" id="IPR003591">
    <property type="entry name" value="Leu-rich_rpt_typical-subtyp"/>
</dbReference>
<evidence type="ECO:0000256" key="1">
    <source>
        <dbReference type="ARBA" id="ARBA00022614"/>
    </source>
</evidence>
<keyword evidence="2" id="KW-0732">Signal</keyword>
<evidence type="ECO:0000256" key="3">
    <source>
        <dbReference type="ARBA" id="ARBA00022737"/>
    </source>
</evidence>
<gene>
    <name evidence="6" type="primary">NRROS</name>
</gene>
<dbReference type="Pfam" id="PF13855">
    <property type="entry name" value="LRR_8"/>
    <property type="match status" value="4"/>
</dbReference>
<keyword evidence="5" id="KW-1133">Transmembrane helix</keyword>
<dbReference type="GO" id="GO:0005615">
    <property type="term" value="C:extracellular space"/>
    <property type="evidence" value="ECO:0007669"/>
    <property type="project" value="TreeGrafter"/>
</dbReference>
<name>K7GFN4_PELSI</name>
<keyword evidence="4" id="KW-0325">Glycoprotein</keyword>
<proteinExistence type="predicted"/>
<reference evidence="7" key="1">
    <citation type="submission" date="2011-10" db="EMBL/GenBank/DDBJ databases">
        <authorList>
            <consortium name="Soft-shell Turtle Genome Consortium"/>
        </authorList>
    </citation>
    <scope>NUCLEOTIDE SEQUENCE [LARGE SCALE GENOMIC DNA]</scope>
    <source>
        <strain evidence="7">Daiwa-1</strain>
    </source>
</reference>